<feature type="region of interest" description="Disordered" evidence="1">
    <location>
        <begin position="308"/>
        <end position="348"/>
    </location>
</feature>
<evidence type="ECO:0000313" key="3">
    <source>
        <dbReference type="Proteomes" id="UP001595855"/>
    </source>
</evidence>
<dbReference type="Gene3D" id="3.40.109.10">
    <property type="entry name" value="NADH Oxidase"/>
    <property type="match status" value="2"/>
</dbReference>
<protein>
    <submittedName>
        <fullName evidence="2">Acg family FMN-binding oxidoreductase</fullName>
    </submittedName>
</protein>
<proteinExistence type="predicted"/>
<dbReference type="InterPro" id="IPR000415">
    <property type="entry name" value="Nitroreductase-like"/>
</dbReference>
<keyword evidence="3" id="KW-1185">Reference proteome</keyword>
<dbReference type="PANTHER" id="PTHR23026">
    <property type="entry name" value="NADPH NITROREDUCTASE"/>
    <property type="match status" value="1"/>
</dbReference>
<comment type="caution">
    <text evidence="2">The sequence shown here is derived from an EMBL/GenBank/DDBJ whole genome shotgun (WGS) entry which is preliminary data.</text>
</comment>
<organism evidence="2 3">
    <name type="scientific">Streptomyces lienomycini</name>
    <dbReference type="NCBI Taxonomy" id="284035"/>
    <lineage>
        <taxon>Bacteria</taxon>
        <taxon>Bacillati</taxon>
        <taxon>Actinomycetota</taxon>
        <taxon>Actinomycetes</taxon>
        <taxon>Kitasatosporales</taxon>
        <taxon>Streptomycetaceae</taxon>
        <taxon>Streptomyces</taxon>
    </lineage>
</organism>
<evidence type="ECO:0000313" key="2">
    <source>
        <dbReference type="EMBL" id="MFC5013591.1"/>
    </source>
</evidence>
<dbReference type="EMBL" id="JBHSJO010000001">
    <property type="protein sequence ID" value="MFC5013591.1"/>
    <property type="molecule type" value="Genomic_DNA"/>
</dbReference>
<dbReference type="PANTHER" id="PTHR23026:SF123">
    <property type="entry name" value="NAD(P)H NITROREDUCTASE RV3131-RELATED"/>
    <property type="match status" value="1"/>
</dbReference>
<dbReference type="SUPFAM" id="SSF55469">
    <property type="entry name" value="FMN-dependent nitroreductase-like"/>
    <property type="match status" value="2"/>
</dbReference>
<gene>
    <name evidence="2" type="ORF">ACFPRC_01730</name>
</gene>
<sequence>MQTREVDATAVQTLLAAAVAAPSVHNTQPWRFGLRADSRTVEVRADHARWLTAADPERRAQHLSVGAAVLNLRVAADHLGWTPVVELLPPAGDPSLLATVRLSGPPRTGEPRPLADLYEAVERRHTSRMPFTGRPVPDPVVADMTGAARAEGAYLEVPDIVAGRRLLRLTAAAEARNAASAERTAETRAWLTAPGTGTPFGIPATALGPRDSSGHVPMRDFAAPLPTLGRPTLRFERHVQVGLLWTSHDRRQDWLRAGQALQRVLLTATAHGVRTSMLHQAMEWPDLRAAMSGPRRRHCPHLLIRFGYGPEGGRTPRAAGTPGPLPGDPPAGARDPRPIPPGRRPTRK</sequence>
<dbReference type="RefSeq" id="WP_271413552.1">
    <property type="nucleotide sequence ID" value="NZ_BAAATN010000003.1"/>
</dbReference>
<evidence type="ECO:0000256" key="1">
    <source>
        <dbReference type="SAM" id="MobiDB-lite"/>
    </source>
</evidence>
<name>A0ABV9WK03_9ACTN</name>
<dbReference type="Proteomes" id="UP001595855">
    <property type="component" value="Unassembled WGS sequence"/>
</dbReference>
<feature type="compositionally biased region" description="Pro residues" evidence="1">
    <location>
        <begin position="338"/>
        <end position="348"/>
    </location>
</feature>
<accession>A0ABV9WK03</accession>
<dbReference type="NCBIfam" id="NF047509">
    <property type="entry name" value="Rv3131_FMN_oxido"/>
    <property type="match status" value="1"/>
</dbReference>
<reference evidence="3" key="1">
    <citation type="journal article" date="2019" name="Int. J. Syst. Evol. Microbiol.">
        <title>The Global Catalogue of Microorganisms (GCM) 10K type strain sequencing project: providing services to taxonomists for standard genome sequencing and annotation.</title>
        <authorList>
            <consortium name="The Broad Institute Genomics Platform"/>
            <consortium name="The Broad Institute Genome Sequencing Center for Infectious Disease"/>
            <person name="Wu L."/>
            <person name="Ma J."/>
        </authorList>
    </citation>
    <scope>NUCLEOTIDE SEQUENCE [LARGE SCALE GENOMIC DNA]</scope>
    <source>
        <strain evidence="3">CGMCC 4.1542</strain>
    </source>
</reference>
<dbReference type="InterPro" id="IPR050627">
    <property type="entry name" value="Nitroreductase/BluB"/>
</dbReference>